<dbReference type="STRING" id="188906.SAMN04488526_3308"/>
<protein>
    <recommendedName>
        <fullName evidence="4">Lipoprotein</fullName>
    </recommendedName>
</protein>
<evidence type="ECO:0000313" key="3">
    <source>
        <dbReference type="Proteomes" id="UP000199283"/>
    </source>
</evidence>
<dbReference type="AlphaFoldDB" id="A0A1H7SGB8"/>
<name>A0A1H7SGB8_9RHOB</name>
<evidence type="ECO:0000313" key="2">
    <source>
        <dbReference type="EMBL" id="SEL70527.1"/>
    </source>
</evidence>
<keyword evidence="3" id="KW-1185">Reference proteome</keyword>
<gene>
    <name evidence="2" type="ORF">SAMN04488526_3308</name>
</gene>
<dbReference type="RefSeq" id="WP_175495927.1">
    <property type="nucleotide sequence ID" value="NZ_FNZQ01000008.1"/>
</dbReference>
<dbReference type="EMBL" id="FNZQ01000008">
    <property type="protein sequence ID" value="SEL70527.1"/>
    <property type="molecule type" value="Genomic_DNA"/>
</dbReference>
<keyword evidence="1" id="KW-0732">Signal</keyword>
<feature type="chain" id="PRO_5011519731" description="Lipoprotein" evidence="1">
    <location>
        <begin position="19"/>
        <end position="207"/>
    </location>
</feature>
<accession>A0A1H7SGB8</accession>
<evidence type="ECO:0008006" key="4">
    <source>
        <dbReference type="Google" id="ProtNLM"/>
    </source>
</evidence>
<dbReference type="PROSITE" id="PS51257">
    <property type="entry name" value="PROKAR_LIPOPROTEIN"/>
    <property type="match status" value="1"/>
</dbReference>
<proteinExistence type="predicted"/>
<sequence>MIRIFALLLLFPILSACGADNVYAPMTEVNNRAYKASGPTTLTLMTAINNRSGAGGHSALLISGSQRVIFDPAGTWRHPNAPERGDVLFGITPTMLDFYIDYHARPTYRMVLQEIVIPPEMAERALQLVQAVGPSNKATCGQAVTGVLQELGFTQIKRRWFPDRIMRDFATIPGVTERVVTDDTIDPYSPEKKGVRAITDDGIILEG</sequence>
<feature type="signal peptide" evidence="1">
    <location>
        <begin position="1"/>
        <end position="18"/>
    </location>
</feature>
<reference evidence="2 3" key="1">
    <citation type="submission" date="2016-10" db="EMBL/GenBank/DDBJ databases">
        <authorList>
            <person name="de Groot N.N."/>
        </authorList>
    </citation>
    <scope>NUCLEOTIDE SEQUENCE [LARGE SCALE GENOMIC DNA]</scope>
    <source>
        <strain evidence="2 3">DSM 14858</strain>
    </source>
</reference>
<evidence type="ECO:0000256" key="1">
    <source>
        <dbReference type="SAM" id="SignalP"/>
    </source>
</evidence>
<organism evidence="2 3">
    <name type="scientific">Jannaschia helgolandensis</name>
    <dbReference type="NCBI Taxonomy" id="188906"/>
    <lineage>
        <taxon>Bacteria</taxon>
        <taxon>Pseudomonadati</taxon>
        <taxon>Pseudomonadota</taxon>
        <taxon>Alphaproteobacteria</taxon>
        <taxon>Rhodobacterales</taxon>
        <taxon>Roseobacteraceae</taxon>
        <taxon>Jannaschia</taxon>
    </lineage>
</organism>
<dbReference type="Proteomes" id="UP000199283">
    <property type="component" value="Unassembled WGS sequence"/>
</dbReference>